<keyword evidence="6" id="KW-1133">Transmembrane helix</keyword>
<dbReference type="EMBL" id="CP018911">
    <property type="protein sequence ID" value="AZU03591.1"/>
    <property type="molecule type" value="Genomic_DNA"/>
</dbReference>
<reference evidence="8 9" key="1">
    <citation type="submission" date="2016-12" db="EMBL/GenBank/DDBJ databases">
        <title>The genome of dimorphic prosthecate Glycocaulis alkaliphilus 6b-8t, isolated from crude oil dictates its adaptability in petroleum environments.</title>
        <authorList>
            <person name="Wu X.-L."/>
            <person name="Geng S."/>
        </authorList>
    </citation>
    <scope>NUCLEOTIDE SEQUENCE [LARGE SCALE GENOMIC DNA]</scope>
    <source>
        <strain evidence="8 9">6B-8</strain>
    </source>
</reference>
<protein>
    <submittedName>
        <fullName evidence="8">ABC transporter-related</fullName>
    </submittedName>
</protein>
<dbReference type="PROSITE" id="PS50929">
    <property type="entry name" value="ABC_TM1F"/>
    <property type="match status" value="1"/>
</dbReference>
<dbReference type="GO" id="GO:0005886">
    <property type="term" value="C:plasma membrane"/>
    <property type="evidence" value="ECO:0007669"/>
    <property type="project" value="UniProtKB-SubCell"/>
</dbReference>
<dbReference type="PANTHER" id="PTHR24221">
    <property type="entry name" value="ATP-BINDING CASSETTE SUB-FAMILY B"/>
    <property type="match status" value="1"/>
</dbReference>
<dbReference type="PROSITE" id="PS00211">
    <property type="entry name" value="ABC_TRANSPORTER_1"/>
    <property type="match status" value="1"/>
</dbReference>
<dbReference type="SMART" id="SM00382">
    <property type="entry name" value="AAA"/>
    <property type="match status" value="1"/>
</dbReference>
<dbReference type="Pfam" id="PF00005">
    <property type="entry name" value="ABC_tran"/>
    <property type="match status" value="1"/>
</dbReference>
<dbReference type="InterPro" id="IPR027417">
    <property type="entry name" value="P-loop_NTPase"/>
</dbReference>
<comment type="subcellular location">
    <subcellularLocation>
        <location evidence="1">Cell membrane</location>
        <topology evidence="1">Multi-pass membrane protein</topology>
    </subcellularLocation>
</comment>
<evidence type="ECO:0000256" key="6">
    <source>
        <dbReference type="ARBA" id="ARBA00022989"/>
    </source>
</evidence>
<dbReference type="KEGG" id="gak:X907_1053"/>
<dbReference type="SUPFAM" id="SSF90123">
    <property type="entry name" value="ABC transporter transmembrane region"/>
    <property type="match status" value="1"/>
</dbReference>
<evidence type="ECO:0000256" key="3">
    <source>
        <dbReference type="ARBA" id="ARBA00022692"/>
    </source>
</evidence>
<evidence type="ECO:0000256" key="5">
    <source>
        <dbReference type="ARBA" id="ARBA00022840"/>
    </source>
</evidence>
<keyword evidence="2" id="KW-0813">Transport</keyword>
<dbReference type="InterPro" id="IPR011527">
    <property type="entry name" value="ABC1_TM_dom"/>
</dbReference>
<evidence type="ECO:0000256" key="2">
    <source>
        <dbReference type="ARBA" id="ARBA00022448"/>
    </source>
</evidence>
<dbReference type="PANTHER" id="PTHR24221:SF397">
    <property type="entry name" value="ABC TRANSPORTER, ATP-BINDING TRANSMEMBRANE PROTEIN"/>
    <property type="match status" value="1"/>
</dbReference>
<evidence type="ECO:0000313" key="8">
    <source>
        <dbReference type="EMBL" id="AZU03591.1"/>
    </source>
</evidence>
<keyword evidence="7" id="KW-0472">Membrane</keyword>
<keyword evidence="5" id="KW-0067">ATP-binding</keyword>
<dbReference type="GO" id="GO:0005524">
    <property type="term" value="F:ATP binding"/>
    <property type="evidence" value="ECO:0007669"/>
    <property type="project" value="UniProtKB-KW"/>
</dbReference>
<keyword evidence="3" id="KW-0812">Transmembrane</keyword>
<dbReference type="Proteomes" id="UP000286954">
    <property type="component" value="Chromosome"/>
</dbReference>
<dbReference type="Gene3D" id="1.20.1560.10">
    <property type="entry name" value="ABC transporter type 1, transmembrane domain"/>
    <property type="match status" value="1"/>
</dbReference>
<dbReference type="InterPro" id="IPR039421">
    <property type="entry name" value="Type_1_exporter"/>
</dbReference>
<dbReference type="InterPro" id="IPR003439">
    <property type="entry name" value="ABC_transporter-like_ATP-bd"/>
</dbReference>
<evidence type="ECO:0000256" key="1">
    <source>
        <dbReference type="ARBA" id="ARBA00004651"/>
    </source>
</evidence>
<dbReference type="InterPro" id="IPR036640">
    <property type="entry name" value="ABC1_TM_sf"/>
</dbReference>
<keyword evidence="4" id="KW-0547">Nucleotide-binding</keyword>
<dbReference type="FunFam" id="3.40.50.300:FF:000287">
    <property type="entry name" value="Multidrug ABC transporter ATP-binding protein"/>
    <property type="match status" value="1"/>
</dbReference>
<dbReference type="Gene3D" id="3.40.50.300">
    <property type="entry name" value="P-loop containing nucleotide triphosphate hydrolases"/>
    <property type="match status" value="1"/>
</dbReference>
<dbReference type="GO" id="GO:0034040">
    <property type="term" value="F:ATPase-coupled lipid transmembrane transporter activity"/>
    <property type="evidence" value="ECO:0007669"/>
    <property type="project" value="TreeGrafter"/>
</dbReference>
<accession>A0A3T0E864</accession>
<keyword evidence="9" id="KW-1185">Reference proteome</keyword>
<dbReference type="AlphaFoldDB" id="A0A3T0E864"/>
<evidence type="ECO:0000313" key="9">
    <source>
        <dbReference type="Proteomes" id="UP000286954"/>
    </source>
</evidence>
<dbReference type="RefSeq" id="WP_127565956.1">
    <property type="nucleotide sequence ID" value="NZ_BMFB01000005.1"/>
</dbReference>
<evidence type="ECO:0000256" key="4">
    <source>
        <dbReference type="ARBA" id="ARBA00022741"/>
    </source>
</evidence>
<name>A0A3T0E864_9PROT</name>
<gene>
    <name evidence="8" type="ORF">X907_1053</name>
</gene>
<dbReference type="GO" id="GO:0016887">
    <property type="term" value="F:ATP hydrolysis activity"/>
    <property type="evidence" value="ECO:0007669"/>
    <property type="project" value="InterPro"/>
</dbReference>
<dbReference type="InterPro" id="IPR017871">
    <property type="entry name" value="ABC_transporter-like_CS"/>
</dbReference>
<dbReference type="OrthoDB" id="7614182at2"/>
<dbReference type="Pfam" id="PF00664">
    <property type="entry name" value="ABC_membrane"/>
    <property type="match status" value="1"/>
</dbReference>
<organism evidence="8 9">
    <name type="scientific">Glycocaulis alkaliphilus</name>
    <dbReference type="NCBI Taxonomy" id="1434191"/>
    <lineage>
        <taxon>Bacteria</taxon>
        <taxon>Pseudomonadati</taxon>
        <taxon>Pseudomonadota</taxon>
        <taxon>Alphaproteobacteria</taxon>
        <taxon>Maricaulales</taxon>
        <taxon>Maricaulaceae</taxon>
        <taxon>Glycocaulis</taxon>
    </lineage>
</organism>
<dbReference type="SUPFAM" id="SSF52540">
    <property type="entry name" value="P-loop containing nucleoside triphosphate hydrolases"/>
    <property type="match status" value="1"/>
</dbReference>
<sequence>MTRISDDELEDGSQKLDYLASFRLLLRYAGGARKTFIGAILLATFAITAELVPVWSVYQIVTAAFTGALSWSFVLLHTALAVGAILIGFAAMGLALGLSHIAAFDVIYRLRLGIARHMARLPLGYFADLPSGDAKKMVIDEPEKMELIFAHGLPESISALATWLAVSVWLFVVDWRMAIAAILTTPISFVLLSIAVGGASKRAAAFQSAGARMNASVVEYLAGMPVVKIFNRTGDSFAETSAAVRAYVDVVTAWAREYLPLGGAFYTLVLANIVIILPVGLVLLHLGEIDLPTLLLFVILGANYSQPLIKLFNQYHTIAHISMGSTLVGRLLDEAPQADTARQLTLPDHDVTFDAVSFGYGERDVLRDVSFTAKAGEVTALVGPSGSGKTTIASLIPRFWDVRTGRVTIGGIDVRDISLDQLMDTVAFVFQDTFLFSDTIAANIRFGNPGATDEEVEAAAKAARAHDFIMALPQGYDTPLGERGGSLSGGERQRIAIARTILKNAPVIVLDEATAFADPDNEAAIQEAIGALTAGRTLIVVAHRLHTIADADSILVIDGGRISESGRHEALTARGGLYAWLWEDYVNAQAIALRPSHPGGSKGAEQ</sequence>
<dbReference type="GO" id="GO:0140359">
    <property type="term" value="F:ABC-type transporter activity"/>
    <property type="evidence" value="ECO:0007669"/>
    <property type="project" value="InterPro"/>
</dbReference>
<dbReference type="PROSITE" id="PS50893">
    <property type="entry name" value="ABC_TRANSPORTER_2"/>
    <property type="match status" value="1"/>
</dbReference>
<evidence type="ECO:0000256" key="7">
    <source>
        <dbReference type="ARBA" id="ARBA00023136"/>
    </source>
</evidence>
<proteinExistence type="predicted"/>
<dbReference type="InterPro" id="IPR003593">
    <property type="entry name" value="AAA+_ATPase"/>
</dbReference>